<protein>
    <submittedName>
        <fullName evidence="15">Potassium channel subfamily T member 2</fullName>
    </submittedName>
</protein>
<evidence type="ECO:0000313" key="15">
    <source>
        <dbReference type="WBParaSite" id="ACRNAN_scaffold1354.g18678.t1"/>
    </source>
</evidence>
<evidence type="ECO:0000256" key="6">
    <source>
        <dbReference type="ARBA" id="ARBA00022958"/>
    </source>
</evidence>
<evidence type="ECO:0000259" key="13">
    <source>
        <dbReference type="PROSITE" id="PS51201"/>
    </source>
</evidence>
<accession>A0A914CR23</accession>
<feature type="transmembrane region" description="Helical" evidence="12">
    <location>
        <begin position="110"/>
        <end position="132"/>
    </location>
</feature>
<dbReference type="Pfam" id="PF22614">
    <property type="entry name" value="Slo-like_RCK"/>
    <property type="match status" value="2"/>
</dbReference>
<dbReference type="InterPro" id="IPR013099">
    <property type="entry name" value="K_chnl_dom"/>
</dbReference>
<dbReference type="PANTHER" id="PTHR10027">
    <property type="entry name" value="CALCIUM-ACTIVATED POTASSIUM CHANNEL ALPHA CHAIN"/>
    <property type="match status" value="1"/>
</dbReference>
<dbReference type="InterPro" id="IPR003148">
    <property type="entry name" value="RCK_N"/>
</dbReference>
<dbReference type="Pfam" id="PF07885">
    <property type="entry name" value="Ion_trans_2"/>
    <property type="match status" value="1"/>
</dbReference>
<dbReference type="FunFam" id="1.10.287.70:FF:000058">
    <property type="entry name" value="Potassium sodium-activated channel subfamily T member 2"/>
    <property type="match status" value="1"/>
</dbReference>
<keyword evidence="7 12" id="KW-1133">Transmembrane helix</keyword>
<evidence type="ECO:0000256" key="10">
    <source>
        <dbReference type="ARBA" id="ARBA00023303"/>
    </source>
</evidence>
<feature type="transmembrane region" description="Helical" evidence="12">
    <location>
        <begin position="203"/>
        <end position="222"/>
    </location>
</feature>
<dbReference type="SUPFAM" id="SSF81324">
    <property type="entry name" value="Voltage-gated potassium channels"/>
    <property type="match status" value="1"/>
</dbReference>
<evidence type="ECO:0000256" key="12">
    <source>
        <dbReference type="SAM" id="Phobius"/>
    </source>
</evidence>
<evidence type="ECO:0000256" key="9">
    <source>
        <dbReference type="ARBA" id="ARBA00023136"/>
    </source>
</evidence>
<proteinExistence type="predicted"/>
<keyword evidence="2" id="KW-0813">Transport</keyword>
<reference evidence="15" key="1">
    <citation type="submission" date="2022-11" db="UniProtKB">
        <authorList>
            <consortium name="WormBaseParasite"/>
        </authorList>
    </citation>
    <scope>IDENTIFICATION</scope>
</reference>
<dbReference type="AlphaFoldDB" id="A0A914CR23"/>
<dbReference type="WBParaSite" id="ACRNAN_scaffold1354.g18678.t1">
    <property type="protein sequence ID" value="ACRNAN_scaffold1354.g18678.t1"/>
    <property type="gene ID" value="ACRNAN_scaffold1354.g18678"/>
</dbReference>
<evidence type="ECO:0000313" key="14">
    <source>
        <dbReference type="Proteomes" id="UP000887540"/>
    </source>
</evidence>
<evidence type="ECO:0000256" key="1">
    <source>
        <dbReference type="ARBA" id="ARBA00004141"/>
    </source>
</evidence>
<dbReference type="FunFam" id="3.40.50.720:FF:000034">
    <property type="entry name" value="Potassium channel subfamily T member 1"/>
    <property type="match status" value="1"/>
</dbReference>
<evidence type="ECO:0000256" key="4">
    <source>
        <dbReference type="ARBA" id="ARBA00022692"/>
    </source>
</evidence>
<dbReference type="PANTHER" id="PTHR10027:SF10">
    <property type="entry name" value="SLOWPOKE 2, ISOFORM D"/>
    <property type="match status" value="1"/>
</dbReference>
<evidence type="ECO:0000256" key="3">
    <source>
        <dbReference type="ARBA" id="ARBA00022538"/>
    </source>
</evidence>
<keyword evidence="9 12" id="KW-0472">Membrane</keyword>
<evidence type="ECO:0000256" key="11">
    <source>
        <dbReference type="ARBA" id="ARBA00034430"/>
    </source>
</evidence>
<keyword evidence="3" id="KW-0633">Potassium transport</keyword>
<dbReference type="Gene3D" id="1.10.287.70">
    <property type="match status" value="1"/>
</dbReference>
<sequence length="1084" mass="123384">MQYGSGDQNFKSRLQQYFIENHKSSLRIRMFNFVIKVLSCVLYCVRVVHDTTGEDAEYVRLANTTIKYDALAWVETNDLIWTIQTVVAAISIAETVLVFYIGYKGSILRLLMNMHFLLEIFTSAPLIVTIFVPEWRGLYVPIFLNCWLANGILENMLHDLHRSQVSHSALFRQMIALLSTLFCFIFTGTCGMEHLQRAGSRHFDLFNSFYFIMVTFSTVGYGDFYPDFWLSQLFVVILIVMVLAVLPSKIEALGQTWLEREKSGMNYTKGFGKGETHVVVTITHLEADFIEDFLTEFYAHPKHAGILIVLLSPSELDNRMKLLLKIPLWAHRVLYIRGSALKDEDLERALMAKAKACFILSARHVRKKNESDEQTILRSWAVKDFAPHVPQFVQVFRPETKLHIEHAEIIICEDEFKYSLLANNCICPGISTYITLLMHTSRGEEGKKSTEPWHKVYGFHSGNEIYDILVSDSKFFGEYVGKSFTYASFHAHKAFGVCLVGAKRNEPGSRILLNPGHSFLIQRFDRLYYIALTNEESLTDFTKGIHAQKKQVNFASSIANLGPAGLDLSSTVEVPEEKEAGLKLKWKKRRKLLMKSKNLTTTDADSLMPGNNTEIGRRSSVGVVTGQLASSESEEEEGCDICGERCIEESIIKTTPPVSAYIGTSVNLCHMLKEKRSFCCLQISEPCEHCKFVSPREYGWQNPAIIVAVDQTSSGLYNLLLPLRAFFRPVHELQPIILLLETEDNQKPSSAFLDVIAWFPLIYWMPGKISSLDNLLSAGICLAEHIIVVKEVSSAVEEHLADCTTIITAQKIHRMFPKLKLITELTYSSNMRFMQFDPYDSYALQQSKFEKREKKHGSNLAFMFRLPFAQGGVFSANMLDRLLYQAFVKTYLVDFLKILLGIDQSPSSGYLASIKITEDDMWIRTYGRLYQKLCSSVADIPIGVYRTKQMDSKTISIEMEKLPHSSEAEKRTETLRHRREVMKELVKSRMQNLGMAADDYKNAEHADEKRKTLSYVIINPPFDLELEPGDVVYVLRAPIRENTRSKRINPRAGLFRAPNISSHTSLLNTYPEEASSASMLNVTK</sequence>
<keyword evidence="10" id="KW-0407">Ion channel</keyword>
<name>A0A914CR23_9BILA</name>
<dbReference type="InterPro" id="IPR047871">
    <property type="entry name" value="K_chnl_Slo-like"/>
</dbReference>
<keyword evidence="5" id="KW-0631">Potassium channel</keyword>
<dbReference type="GO" id="GO:0005886">
    <property type="term" value="C:plasma membrane"/>
    <property type="evidence" value="ECO:0007669"/>
    <property type="project" value="TreeGrafter"/>
</dbReference>
<organism evidence="14 15">
    <name type="scientific">Acrobeloides nanus</name>
    <dbReference type="NCBI Taxonomy" id="290746"/>
    <lineage>
        <taxon>Eukaryota</taxon>
        <taxon>Metazoa</taxon>
        <taxon>Ecdysozoa</taxon>
        <taxon>Nematoda</taxon>
        <taxon>Chromadorea</taxon>
        <taxon>Rhabditida</taxon>
        <taxon>Tylenchina</taxon>
        <taxon>Cephalobomorpha</taxon>
        <taxon>Cephaloboidea</taxon>
        <taxon>Cephalobidae</taxon>
        <taxon>Acrobeloides</taxon>
    </lineage>
</organism>
<keyword evidence="14" id="KW-1185">Reference proteome</keyword>
<dbReference type="PROSITE" id="PS51201">
    <property type="entry name" value="RCK_N"/>
    <property type="match status" value="1"/>
</dbReference>
<dbReference type="Pfam" id="PF03493">
    <property type="entry name" value="BK_channel_a"/>
    <property type="match status" value="1"/>
</dbReference>
<evidence type="ECO:0000256" key="2">
    <source>
        <dbReference type="ARBA" id="ARBA00022448"/>
    </source>
</evidence>
<evidence type="ECO:0000256" key="8">
    <source>
        <dbReference type="ARBA" id="ARBA00023065"/>
    </source>
</evidence>
<comment type="catalytic activity">
    <reaction evidence="11">
        <text>K(+)(in) = K(+)(out)</text>
        <dbReference type="Rhea" id="RHEA:29463"/>
        <dbReference type="ChEBI" id="CHEBI:29103"/>
    </reaction>
</comment>
<evidence type="ECO:0000256" key="5">
    <source>
        <dbReference type="ARBA" id="ARBA00022826"/>
    </source>
</evidence>
<dbReference type="InterPro" id="IPR003929">
    <property type="entry name" value="K_chnl_BK_asu"/>
</dbReference>
<dbReference type="FunFam" id="3.40.50.720:FF:000011">
    <property type="entry name" value="Potassium channel subfamily T member 1"/>
    <property type="match status" value="1"/>
</dbReference>
<dbReference type="Gene3D" id="3.40.50.720">
    <property type="entry name" value="NAD(P)-binding Rossmann-like Domain"/>
    <property type="match status" value="1"/>
</dbReference>
<feature type="domain" description="RCK N-terminal" evidence="13">
    <location>
        <begin position="275"/>
        <end position="411"/>
    </location>
</feature>
<dbReference type="GO" id="GO:0015271">
    <property type="term" value="F:outward rectifier potassium channel activity"/>
    <property type="evidence" value="ECO:0007669"/>
    <property type="project" value="TreeGrafter"/>
</dbReference>
<dbReference type="GO" id="GO:0005228">
    <property type="term" value="F:intracellular sodium-activated potassium channel activity"/>
    <property type="evidence" value="ECO:0007669"/>
    <property type="project" value="TreeGrafter"/>
</dbReference>
<keyword evidence="6" id="KW-0630">Potassium</keyword>
<feature type="transmembrane region" description="Helical" evidence="12">
    <location>
        <begin position="170"/>
        <end position="191"/>
    </location>
</feature>
<keyword evidence="4 12" id="KW-0812">Transmembrane</keyword>
<evidence type="ECO:0000256" key="7">
    <source>
        <dbReference type="ARBA" id="ARBA00022989"/>
    </source>
</evidence>
<keyword evidence="8" id="KW-0406">Ion transport</keyword>
<dbReference type="Proteomes" id="UP000887540">
    <property type="component" value="Unplaced"/>
</dbReference>
<feature type="transmembrane region" description="Helical" evidence="12">
    <location>
        <begin position="79"/>
        <end position="103"/>
    </location>
</feature>
<comment type="subcellular location">
    <subcellularLocation>
        <location evidence="1">Membrane</location>
        <topology evidence="1">Multi-pass membrane protein</topology>
    </subcellularLocation>
</comment>